<name>A0AAD3SHA1_NEPGR</name>
<reference evidence="1" key="1">
    <citation type="submission" date="2023-05" db="EMBL/GenBank/DDBJ databases">
        <title>Nepenthes gracilis genome sequencing.</title>
        <authorList>
            <person name="Fukushima K."/>
        </authorList>
    </citation>
    <scope>NUCLEOTIDE SEQUENCE</scope>
    <source>
        <strain evidence="1">SING2019-196</strain>
    </source>
</reference>
<dbReference type="Proteomes" id="UP001279734">
    <property type="component" value="Unassembled WGS sequence"/>
</dbReference>
<comment type="caution">
    <text evidence="1">The sequence shown here is derived from an EMBL/GenBank/DDBJ whole genome shotgun (WGS) entry which is preliminary data.</text>
</comment>
<sequence>MLLELEIGVGNVLLMDVALGSQFSFVVNKGWLRCIHVARSWSSASLGGRILISMFLLPSCCWLSCGQSCVTNGARFGAAVFASFGLMLKHQSEECPQNL</sequence>
<accession>A0AAD3SHA1</accession>
<gene>
    <name evidence="1" type="ORF">Nepgr_012435</name>
</gene>
<proteinExistence type="predicted"/>
<evidence type="ECO:0000313" key="1">
    <source>
        <dbReference type="EMBL" id="GMH10594.1"/>
    </source>
</evidence>
<evidence type="ECO:0000313" key="2">
    <source>
        <dbReference type="Proteomes" id="UP001279734"/>
    </source>
</evidence>
<dbReference type="AlphaFoldDB" id="A0AAD3SHA1"/>
<dbReference type="EMBL" id="BSYO01000010">
    <property type="protein sequence ID" value="GMH10594.1"/>
    <property type="molecule type" value="Genomic_DNA"/>
</dbReference>
<organism evidence="1 2">
    <name type="scientific">Nepenthes gracilis</name>
    <name type="common">Slender pitcher plant</name>
    <dbReference type="NCBI Taxonomy" id="150966"/>
    <lineage>
        <taxon>Eukaryota</taxon>
        <taxon>Viridiplantae</taxon>
        <taxon>Streptophyta</taxon>
        <taxon>Embryophyta</taxon>
        <taxon>Tracheophyta</taxon>
        <taxon>Spermatophyta</taxon>
        <taxon>Magnoliopsida</taxon>
        <taxon>eudicotyledons</taxon>
        <taxon>Gunneridae</taxon>
        <taxon>Pentapetalae</taxon>
        <taxon>Caryophyllales</taxon>
        <taxon>Nepenthaceae</taxon>
        <taxon>Nepenthes</taxon>
    </lineage>
</organism>
<keyword evidence="2" id="KW-1185">Reference proteome</keyword>
<protein>
    <submittedName>
        <fullName evidence="1">Uncharacterized protein</fullName>
    </submittedName>
</protein>